<feature type="compositionally biased region" description="Basic and acidic residues" evidence="1">
    <location>
        <begin position="29"/>
        <end position="43"/>
    </location>
</feature>
<feature type="compositionally biased region" description="Polar residues" evidence="1">
    <location>
        <begin position="872"/>
        <end position="897"/>
    </location>
</feature>
<gene>
    <name evidence="3" type="ORF">Dda_4465</name>
</gene>
<keyword evidence="4" id="KW-1185">Reference proteome</keyword>
<accession>A0AAD6IXC9</accession>
<dbReference type="Proteomes" id="UP001221413">
    <property type="component" value="Unassembled WGS sequence"/>
</dbReference>
<dbReference type="EMBL" id="JAQGDS010000005">
    <property type="protein sequence ID" value="KAJ6260241.1"/>
    <property type="molecule type" value="Genomic_DNA"/>
</dbReference>
<name>A0AAD6IXC9_DREDA</name>
<dbReference type="GO" id="GO:0004252">
    <property type="term" value="F:serine-type endopeptidase activity"/>
    <property type="evidence" value="ECO:0007669"/>
    <property type="project" value="InterPro"/>
</dbReference>
<evidence type="ECO:0000313" key="4">
    <source>
        <dbReference type="Proteomes" id="UP001221413"/>
    </source>
</evidence>
<feature type="signal peptide" evidence="2">
    <location>
        <begin position="1"/>
        <end position="23"/>
    </location>
</feature>
<dbReference type="InterPro" id="IPR036852">
    <property type="entry name" value="Peptidase_S8/S53_dom_sf"/>
</dbReference>
<comment type="caution">
    <text evidence="3">The sequence shown here is derived from an EMBL/GenBank/DDBJ whole genome shotgun (WGS) entry which is preliminary data.</text>
</comment>
<reference evidence="3" key="1">
    <citation type="submission" date="2023-01" db="EMBL/GenBank/DDBJ databases">
        <title>The chitinases involved in constricting ring structure development in the nematode-trapping fungus Drechslerella dactyloides.</title>
        <authorList>
            <person name="Wang R."/>
            <person name="Zhang L."/>
            <person name="Tang P."/>
            <person name="Li S."/>
            <person name="Liang L."/>
        </authorList>
    </citation>
    <scope>NUCLEOTIDE SEQUENCE</scope>
    <source>
        <strain evidence="3">YMF1.00031</strain>
    </source>
</reference>
<feature type="region of interest" description="Disordered" evidence="1">
    <location>
        <begin position="25"/>
        <end position="50"/>
    </location>
</feature>
<evidence type="ECO:0008006" key="5">
    <source>
        <dbReference type="Google" id="ProtNLM"/>
    </source>
</evidence>
<dbReference type="GO" id="GO:0006508">
    <property type="term" value="P:proteolysis"/>
    <property type="evidence" value="ECO:0007669"/>
    <property type="project" value="InterPro"/>
</dbReference>
<evidence type="ECO:0000256" key="1">
    <source>
        <dbReference type="SAM" id="MobiDB-lite"/>
    </source>
</evidence>
<keyword evidence="2" id="KW-0732">Signal</keyword>
<sequence length="897" mass="97574">MRHLILIAAYCSLFSLFSTAVQAQAGDPPKSDDKKKDEGDDIGKQVGWSHGNDDPVTVCVIIKKDKRADKGWLGGLDEKINGITEKSDYQYSTDNEILGRVFQCFGTRYGKFLDLLKSHGDGIQGYCDYDAEKNPKNLGYPVINDNDEYDLNAINKQKNQFPLKKIKKRTAKPMHIPYRRHLARRSLAVSGNTSPRPHKIRQNIGLLQKRNDIASDHESHYSFFEKRADEDEGIPVQDTSDLRISDKFTLDTAVISQAPPGDSFESDYLFDVKDGENITVYVFDAGLNKDHTAFANYNQSMGWILAGPKQSQGNKDFHPGKEGSVGGSEVAAKVIGRTTGLARKSLLYNVVPYDSDGNTNSLLYLDALSRMYNQIMVAQAAANDQKQNRRSVICFSHRLPMAARLNEMYRWTEFKKISKSRKAFIDAVTGVMDEILVELGKNPNLALVTRTTGILLTSYPMKDDPIIGWPARRASNLTNMVLVGGVDTDGRYIMYQPPSVYAAAPVVFAPAEDIRVPYTSGGNTQDYYTARYSIRLAVGTVSGVLASMMAKYNESGVDSRARLYANAYPRVFGGGPVVWNGLRIPTCNKPPTTMSAAAPKSTEKPKLTRRADGDVLEAPVNPLWDPAAETGYIEGDRVECEPLPIVAKLVAGKPDKEGKVKTSVVYAFSSIEYTEVPKPPLSPSQGTSSISYATTIFQTADSINDVIKPHAGQPVRPMRVSSLPGPSGGLAKIIIVPPSRPAVPQLRPTSSGSTSTAAPVVGEMAVKTPTPAGTTNERLPLITSMASLDMTSPQNPSHPTPAADKSATEHDSIDRSGNNLGTLASDASLVSNARESSYSSKPTPSLDSSASSKVTAMPPRVDFVTRPRHMDSGSSVRVTSTLSDISLDTGRSSTTRP</sequence>
<feature type="compositionally biased region" description="Polar residues" evidence="1">
    <location>
        <begin position="828"/>
        <end position="854"/>
    </location>
</feature>
<organism evidence="3 4">
    <name type="scientific">Drechslerella dactyloides</name>
    <name type="common">Nematode-trapping fungus</name>
    <name type="synonym">Arthrobotrys dactyloides</name>
    <dbReference type="NCBI Taxonomy" id="74499"/>
    <lineage>
        <taxon>Eukaryota</taxon>
        <taxon>Fungi</taxon>
        <taxon>Dikarya</taxon>
        <taxon>Ascomycota</taxon>
        <taxon>Pezizomycotina</taxon>
        <taxon>Orbiliomycetes</taxon>
        <taxon>Orbiliales</taxon>
        <taxon>Orbiliaceae</taxon>
        <taxon>Drechslerella</taxon>
    </lineage>
</organism>
<feature type="region of interest" description="Disordered" evidence="1">
    <location>
        <begin position="788"/>
        <end position="897"/>
    </location>
</feature>
<dbReference type="AlphaFoldDB" id="A0AAD6IXC9"/>
<protein>
    <recommendedName>
        <fullName evidence="5">Peptidase S8/S53 domain-containing protein</fullName>
    </recommendedName>
</protein>
<feature type="compositionally biased region" description="Polar residues" evidence="1">
    <location>
        <begin position="788"/>
        <end position="797"/>
    </location>
</feature>
<feature type="chain" id="PRO_5042154775" description="Peptidase S8/S53 domain-containing protein" evidence="2">
    <location>
        <begin position="24"/>
        <end position="897"/>
    </location>
</feature>
<dbReference type="Gene3D" id="3.40.50.200">
    <property type="entry name" value="Peptidase S8/S53 domain"/>
    <property type="match status" value="1"/>
</dbReference>
<proteinExistence type="predicted"/>
<evidence type="ECO:0000313" key="3">
    <source>
        <dbReference type="EMBL" id="KAJ6260241.1"/>
    </source>
</evidence>
<feature type="region of interest" description="Disordered" evidence="1">
    <location>
        <begin position="741"/>
        <end position="761"/>
    </location>
</feature>
<evidence type="ECO:0000256" key="2">
    <source>
        <dbReference type="SAM" id="SignalP"/>
    </source>
</evidence>
<dbReference type="SUPFAM" id="SSF52743">
    <property type="entry name" value="Subtilisin-like"/>
    <property type="match status" value="1"/>
</dbReference>